<sequence length="91" mass="9933">IKVELRPHRLGLGFQGLPSPSPSGADQVVESNSLPTPRRNGIGLNNASTRAKIAEKTLKRFIEGPGNANKSNNKEYTRQEVETNESSHPEL</sequence>
<evidence type="ECO:0000256" key="1">
    <source>
        <dbReference type="SAM" id="MobiDB-lite"/>
    </source>
</evidence>
<evidence type="ECO:0000313" key="2">
    <source>
        <dbReference type="EMBL" id="CAG7834679.1"/>
    </source>
</evidence>
<feature type="non-terminal residue" evidence="2">
    <location>
        <position position="1"/>
    </location>
</feature>
<accession>A0A8J2LM96</accession>
<feature type="region of interest" description="Disordered" evidence="1">
    <location>
        <begin position="61"/>
        <end position="91"/>
    </location>
</feature>
<comment type="caution">
    <text evidence="2">The sequence shown here is derived from an EMBL/GenBank/DDBJ whole genome shotgun (WGS) entry which is preliminary data.</text>
</comment>
<dbReference type="AlphaFoldDB" id="A0A8J2LM96"/>
<reference evidence="2" key="1">
    <citation type="submission" date="2021-06" db="EMBL/GenBank/DDBJ databases">
        <authorList>
            <person name="Hodson N. C."/>
            <person name="Mongue J. A."/>
            <person name="Jaron S. K."/>
        </authorList>
    </citation>
    <scope>NUCLEOTIDE SEQUENCE</scope>
</reference>
<feature type="region of interest" description="Disordered" evidence="1">
    <location>
        <begin position="11"/>
        <end position="46"/>
    </location>
</feature>
<keyword evidence="3" id="KW-1185">Reference proteome</keyword>
<name>A0A8J2LM96_9HEXA</name>
<evidence type="ECO:0000313" key="3">
    <source>
        <dbReference type="Proteomes" id="UP000708208"/>
    </source>
</evidence>
<dbReference type="EMBL" id="CAJVCH010570328">
    <property type="protein sequence ID" value="CAG7834679.1"/>
    <property type="molecule type" value="Genomic_DNA"/>
</dbReference>
<protein>
    <submittedName>
        <fullName evidence="2">Uncharacterized protein</fullName>
    </submittedName>
</protein>
<proteinExistence type="predicted"/>
<dbReference type="Proteomes" id="UP000708208">
    <property type="component" value="Unassembled WGS sequence"/>
</dbReference>
<organism evidence="2 3">
    <name type="scientific">Allacma fusca</name>
    <dbReference type="NCBI Taxonomy" id="39272"/>
    <lineage>
        <taxon>Eukaryota</taxon>
        <taxon>Metazoa</taxon>
        <taxon>Ecdysozoa</taxon>
        <taxon>Arthropoda</taxon>
        <taxon>Hexapoda</taxon>
        <taxon>Collembola</taxon>
        <taxon>Symphypleona</taxon>
        <taxon>Sminthuridae</taxon>
        <taxon>Allacma</taxon>
    </lineage>
</organism>
<feature type="compositionally biased region" description="Basic and acidic residues" evidence="1">
    <location>
        <begin position="72"/>
        <end position="91"/>
    </location>
</feature>
<gene>
    <name evidence="2" type="ORF">AFUS01_LOCUS44157</name>
</gene>